<reference evidence="1 2" key="1">
    <citation type="submission" date="2015-12" db="EMBL/GenBank/DDBJ databases">
        <title>Draft genome of the nematode, Onchocerca flexuosa.</title>
        <authorList>
            <person name="Mitreva M."/>
        </authorList>
    </citation>
    <scope>NUCLEOTIDE SEQUENCE [LARGE SCALE GENOMIC DNA]</scope>
    <source>
        <strain evidence="1">Red Deer</strain>
    </source>
</reference>
<gene>
    <name evidence="1" type="ORF">X798_03569</name>
</gene>
<organism evidence="1 2">
    <name type="scientific">Onchocerca flexuosa</name>
    <dbReference type="NCBI Taxonomy" id="387005"/>
    <lineage>
        <taxon>Eukaryota</taxon>
        <taxon>Metazoa</taxon>
        <taxon>Ecdysozoa</taxon>
        <taxon>Nematoda</taxon>
        <taxon>Chromadorea</taxon>
        <taxon>Rhabditida</taxon>
        <taxon>Spirurina</taxon>
        <taxon>Spiruromorpha</taxon>
        <taxon>Filarioidea</taxon>
        <taxon>Onchocercidae</taxon>
        <taxon>Onchocerca</taxon>
    </lineage>
</organism>
<protein>
    <submittedName>
        <fullName evidence="1">Uncharacterized protein</fullName>
    </submittedName>
</protein>
<evidence type="ECO:0000313" key="1">
    <source>
        <dbReference type="EMBL" id="OZC09408.1"/>
    </source>
</evidence>
<dbReference type="Proteomes" id="UP000242913">
    <property type="component" value="Unassembled WGS sequence"/>
</dbReference>
<name>A0A238BXQ0_9BILA</name>
<proteinExistence type="predicted"/>
<evidence type="ECO:0000313" key="2">
    <source>
        <dbReference type="Proteomes" id="UP000242913"/>
    </source>
</evidence>
<dbReference type="AlphaFoldDB" id="A0A238BXQ0"/>
<keyword evidence="2" id="KW-1185">Reference proteome</keyword>
<accession>A0A238BXQ0</accession>
<dbReference type="OrthoDB" id="282270at2759"/>
<dbReference type="EMBL" id="KZ269994">
    <property type="protein sequence ID" value="OZC09408.1"/>
    <property type="molecule type" value="Genomic_DNA"/>
</dbReference>
<sequence>MTTEPGFVGIKFCPEWQVIVRSDMSTLFNEILQQPKIISAIICCIQKKTKKIGNCYMHAGIVIINSSPKIHH</sequence>